<dbReference type="Gene3D" id="4.10.240.10">
    <property type="entry name" value="Zn(2)-C6 fungal-type DNA-binding domain"/>
    <property type="match status" value="1"/>
</dbReference>
<feature type="region of interest" description="Disordered" evidence="3">
    <location>
        <begin position="1"/>
        <end position="74"/>
    </location>
</feature>
<dbReference type="CDD" id="cd00067">
    <property type="entry name" value="GAL4"/>
    <property type="match status" value="1"/>
</dbReference>
<keyword evidence="2" id="KW-0539">Nucleus</keyword>
<gene>
    <name evidence="5" type="ORF">C8A05DRAFT_46654</name>
</gene>
<feature type="region of interest" description="Disordered" evidence="3">
    <location>
        <begin position="647"/>
        <end position="666"/>
    </location>
</feature>
<dbReference type="AlphaFoldDB" id="A0AAN6MFX7"/>
<organism evidence="5 6">
    <name type="scientific">Staphylotrichum tortipilum</name>
    <dbReference type="NCBI Taxonomy" id="2831512"/>
    <lineage>
        <taxon>Eukaryota</taxon>
        <taxon>Fungi</taxon>
        <taxon>Dikarya</taxon>
        <taxon>Ascomycota</taxon>
        <taxon>Pezizomycotina</taxon>
        <taxon>Sordariomycetes</taxon>
        <taxon>Sordariomycetidae</taxon>
        <taxon>Sordariales</taxon>
        <taxon>Chaetomiaceae</taxon>
        <taxon>Staphylotrichum</taxon>
    </lineage>
</organism>
<dbReference type="InterPro" id="IPR007219">
    <property type="entry name" value="XnlR_reg_dom"/>
</dbReference>
<dbReference type="CDD" id="cd12148">
    <property type="entry name" value="fungal_TF_MHR"/>
    <property type="match status" value="1"/>
</dbReference>
<keyword evidence="6" id="KW-1185">Reference proteome</keyword>
<sequence length="781" mass="88546">MVPPPTSRSESPPDKLQASGPLRRLLPASAASSASAAAAAGSSANTPAAGSGSDPGSPSTSTAGPPRKKRRQTATAACGACRKRKSRCDGDRPTCSICRERGTPCEYDTKETETHTQALKRKYTELQTQKSVFEQVYEVLQTRPEKDAVEVFQRIRRGTDAGSVLRHVNHGDILIQLALVPEARYRYEFPYLPDMPSFLRQSSNPYLDSDVYEYSLRGTPDPAPQQAHQQPQQAPRDGPERDPYLKPYLSATVVDPWLDSVQPSKWTTVSCDDSLMRKVLHDYFLFEYDWFTYFHKDYFLEDMATENKRFCSSLLANAVLCVGCFCHRGLQGRAEFWNPRNLGYQFLAEAKRLFELGCEEERPFKHPNDLDWERKNREWEQGRLTTIQAAQLLNLVYNLNGSDKIGWRYTLRAIEMAHEIQLMRPPQDRHTPEMQCVRAYTAWGLFCWQSLGCYHYLKPPPLIEPPDIPLPDPLQQPQWYGELWVRYPLNQSRLSTCHGLLFKAKADFWTIINELASFTFSPNGSPSKLAVNHVSKFYYKLKAWMHDLPEPLTPKKIVFPQQLKLHMHYHHMLIDLVTPFIDYPSRAGSAQTPREIHTQAVTHFETLMRLYYLRHGFEATDSFLLHFLGLLNYMTMTAIESSAASEQPSAGKAATSSSSSSTTTPSLLEARRSSLLLLTKGIHDQSRVHFVARAILRMQVCSMRPEDVELLRQFVEIETDRLIYGPLEQAVHTDWPVYEVGLEAKAEQRRQGRMLASRLASLELEPGPVAAAAAAGQEGVS</sequence>
<protein>
    <recommendedName>
        <fullName evidence="4">Zn(2)-C6 fungal-type domain-containing protein</fullName>
    </recommendedName>
</protein>
<dbReference type="Pfam" id="PF04082">
    <property type="entry name" value="Fungal_trans"/>
    <property type="match status" value="1"/>
</dbReference>
<dbReference type="EMBL" id="MU855817">
    <property type="protein sequence ID" value="KAK3899213.1"/>
    <property type="molecule type" value="Genomic_DNA"/>
</dbReference>
<evidence type="ECO:0000256" key="3">
    <source>
        <dbReference type="SAM" id="MobiDB-lite"/>
    </source>
</evidence>
<evidence type="ECO:0000313" key="6">
    <source>
        <dbReference type="Proteomes" id="UP001303889"/>
    </source>
</evidence>
<feature type="compositionally biased region" description="Low complexity" evidence="3">
    <location>
        <begin position="655"/>
        <end position="666"/>
    </location>
</feature>
<proteinExistence type="predicted"/>
<feature type="compositionally biased region" description="Low complexity" evidence="3">
    <location>
        <begin position="28"/>
        <end position="65"/>
    </location>
</feature>
<dbReference type="InterPro" id="IPR036864">
    <property type="entry name" value="Zn2-C6_fun-type_DNA-bd_sf"/>
</dbReference>
<feature type="compositionally biased region" description="Low complexity" evidence="3">
    <location>
        <begin position="224"/>
        <end position="235"/>
    </location>
</feature>
<dbReference type="PROSITE" id="PS50048">
    <property type="entry name" value="ZN2_CY6_FUNGAL_2"/>
    <property type="match status" value="1"/>
</dbReference>
<dbReference type="SMART" id="SM00066">
    <property type="entry name" value="GAL4"/>
    <property type="match status" value="1"/>
</dbReference>
<dbReference type="InterPro" id="IPR053187">
    <property type="entry name" value="Notoamide_regulator"/>
</dbReference>
<dbReference type="InterPro" id="IPR001138">
    <property type="entry name" value="Zn2Cys6_DnaBD"/>
</dbReference>
<keyword evidence="1" id="KW-0479">Metal-binding</keyword>
<accession>A0AAN6MFX7</accession>
<feature type="region of interest" description="Disordered" evidence="3">
    <location>
        <begin position="217"/>
        <end position="241"/>
    </location>
</feature>
<dbReference type="Pfam" id="PF00172">
    <property type="entry name" value="Zn_clus"/>
    <property type="match status" value="1"/>
</dbReference>
<evidence type="ECO:0000259" key="4">
    <source>
        <dbReference type="PROSITE" id="PS50048"/>
    </source>
</evidence>
<dbReference type="PROSITE" id="PS00463">
    <property type="entry name" value="ZN2_CY6_FUNGAL_1"/>
    <property type="match status" value="1"/>
</dbReference>
<dbReference type="GO" id="GO:0000981">
    <property type="term" value="F:DNA-binding transcription factor activity, RNA polymerase II-specific"/>
    <property type="evidence" value="ECO:0007669"/>
    <property type="project" value="InterPro"/>
</dbReference>
<evidence type="ECO:0000256" key="2">
    <source>
        <dbReference type="ARBA" id="ARBA00023242"/>
    </source>
</evidence>
<dbReference type="GO" id="GO:0008270">
    <property type="term" value="F:zinc ion binding"/>
    <property type="evidence" value="ECO:0007669"/>
    <property type="project" value="InterPro"/>
</dbReference>
<feature type="domain" description="Zn(2)-C6 fungal-type" evidence="4">
    <location>
        <begin position="77"/>
        <end position="107"/>
    </location>
</feature>
<dbReference type="GO" id="GO:0003677">
    <property type="term" value="F:DNA binding"/>
    <property type="evidence" value="ECO:0007669"/>
    <property type="project" value="InterPro"/>
</dbReference>
<dbReference type="GO" id="GO:0006351">
    <property type="term" value="P:DNA-templated transcription"/>
    <property type="evidence" value="ECO:0007669"/>
    <property type="project" value="InterPro"/>
</dbReference>
<reference evidence="5" key="2">
    <citation type="submission" date="2023-05" db="EMBL/GenBank/DDBJ databases">
        <authorList>
            <consortium name="Lawrence Berkeley National Laboratory"/>
            <person name="Steindorff A."/>
            <person name="Hensen N."/>
            <person name="Bonometti L."/>
            <person name="Westerberg I."/>
            <person name="Brannstrom I.O."/>
            <person name="Guillou S."/>
            <person name="Cros-Aarteil S."/>
            <person name="Calhoun S."/>
            <person name="Haridas S."/>
            <person name="Kuo A."/>
            <person name="Mondo S."/>
            <person name="Pangilinan J."/>
            <person name="Riley R."/>
            <person name="Labutti K."/>
            <person name="Andreopoulos B."/>
            <person name="Lipzen A."/>
            <person name="Chen C."/>
            <person name="Yanf M."/>
            <person name="Daum C."/>
            <person name="Ng V."/>
            <person name="Clum A."/>
            <person name="Ohm R."/>
            <person name="Martin F."/>
            <person name="Silar P."/>
            <person name="Natvig D."/>
            <person name="Lalanne C."/>
            <person name="Gautier V."/>
            <person name="Ament-Velasquez S.L."/>
            <person name="Kruys A."/>
            <person name="Hutchinson M.I."/>
            <person name="Powell A.J."/>
            <person name="Barry K."/>
            <person name="Miller A.N."/>
            <person name="Grigoriev I.V."/>
            <person name="Debuchy R."/>
            <person name="Gladieux P."/>
            <person name="Thoren M.H."/>
            <person name="Johannesson H."/>
        </authorList>
    </citation>
    <scope>NUCLEOTIDE SEQUENCE</scope>
    <source>
        <strain evidence="5">CBS 103.79</strain>
    </source>
</reference>
<dbReference type="SUPFAM" id="SSF57701">
    <property type="entry name" value="Zn2/Cys6 DNA-binding domain"/>
    <property type="match status" value="1"/>
</dbReference>
<comment type="caution">
    <text evidence="5">The sequence shown here is derived from an EMBL/GenBank/DDBJ whole genome shotgun (WGS) entry which is preliminary data.</text>
</comment>
<dbReference type="Proteomes" id="UP001303889">
    <property type="component" value="Unassembled WGS sequence"/>
</dbReference>
<dbReference type="PANTHER" id="PTHR47256">
    <property type="entry name" value="ZN(II)2CYS6 TRANSCRIPTION FACTOR (EUROFUNG)-RELATED"/>
    <property type="match status" value="1"/>
</dbReference>
<evidence type="ECO:0000256" key="1">
    <source>
        <dbReference type="ARBA" id="ARBA00022723"/>
    </source>
</evidence>
<reference evidence="5" key="1">
    <citation type="journal article" date="2023" name="Mol. Phylogenet. Evol.">
        <title>Genome-scale phylogeny and comparative genomics of the fungal order Sordariales.</title>
        <authorList>
            <person name="Hensen N."/>
            <person name="Bonometti L."/>
            <person name="Westerberg I."/>
            <person name="Brannstrom I.O."/>
            <person name="Guillou S."/>
            <person name="Cros-Aarteil S."/>
            <person name="Calhoun S."/>
            <person name="Haridas S."/>
            <person name="Kuo A."/>
            <person name="Mondo S."/>
            <person name="Pangilinan J."/>
            <person name="Riley R."/>
            <person name="LaButti K."/>
            <person name="Andreopoulos B."/>
            <person name="Lipzen A."/>
            <person name="Chen C."/>
            <person name="Yan M."/>
            <person name="Daum C."/>
            <person name="Ng V."/>
            <person name="Clum A."/>
            <person name="Steindorff A."/>
            <person name="Ohm R.A."/>
            <person name="Martin F."/>
            <person name="Silar P."/>
            <person name="Natvig D.O."/>
            <person name="Lalanne C."/>
            <person name="Gautier V."/>
            <person name="Ament-Velasquez S.L."/>
            <person name="Kruys A."/>
            <person name="Hutchinson M.I."/>
            <person name="Powell A.J."/>
            <person name="Barry K."/>
            <person name="Miller A.N."/>
            <person name="Grigoriev I.V."/>
            <person name="Debuchy R."/>
            <person name="Gladieux P."/>
            <person name="Hiltunen Thoren M."/>
            <person name="Johannesson H."/>
        </authorList>
    </citation>
    <scope>NUCLEOTIDE SEQUENCE</scope>
    <source>
        <strain evidence="5">CBS 103.79</strain>
    </source>
</reference>
<dbReference type="PANTHER" id="PTHR47256:SF1">
    <property type="entry name" value="ZN(II)2CYS6 TRANSCRIPTION FACTOR (EUROFUNG)"/>
    <property type="match status" value="1"/>
</dbReference>
<name>A0AAN6MFX7_9PEZI</name>
<evidence type="ECO:0000313" key="5">
    <source>
        <dbReference type="EMBL" id="KAK3899213.1"/>
    </source>
</evidence>